<proteinExistence type="predicted"/>
<dbReference type="RefSeq" id="XP_030979779.1">
    <property type="nucleotide sequence ID" value="XM_031130319.1"/>
</dbReference>
<dbReference type="OrthoDB" id="10450748at2759"/>
<dbReference type="Proteomes" id="UP000515153">
    <property type="component" value="Chromosome VII"/>
</dbReference>
<dbReference type="KEGG" id="pgri:PgNI_10346"/>
<organism evidence="1 2">
    <name type="scientific">Pyricularia grisea</name>
    <name type="common">Crabgrass-specific blast fungus</name>
    <name type="synonym">Magnaporthe grisea</name>
    <dbReference type="NCBI Taxonomy" id="148305"/>
    <lineage>
        <taxon>Eukaryota</taxon>
        <taxon>Fungi</taxon>
        <taxon>Dikarya</taxon>
        <taxon>Ascomycota</taxon>
        <taxon>Pezizomycotina</taxon>
        <taxon>Sordariomycetes</taxon>
        <taxon>Sordariomycetidae</taxon>
        <taxon>Magnaporthales</taxon>
        <taxon>Pyriculariaceae</taxon>
        <taxon>Pyricularia</taxon>
    </lineage>
</organism>
<gene>
    <name evidence="2" type="ORF">PgNI_10346</name>
</gene>
<evidence type="ECO:0000313" key="1">
    <source>
        <dbReference type="Proteomes" id="UP000515153"/>
    </source>
</evidence>
<dbReference type="GeneID" id="41965227"/>
<reference evidence="2" key="3">
    <citation type="submission" date="2025-08" db="UniProtKB">
        <authorList>
            <consortium name="RefSeq"/>
        </authorList>
    </citation>
    <scope>IDENTIFICATION</scope>
    <source>
        <strain evidence="2">NI907</strain>
    </source>
</reference>
<accession>A0A6P8AY39</accession>
<evidence type="ECO:0000313" key="2">
    <source>
        <dbReference type="RefSeq" id="XP_030979779.1"/>
    </source>
</evidence>
<keyword evidence="1" id="KW-1185">Reference proteome</keyword>
<sequence>MDAVVETLGRQAVEVGLHDVNPSSSLILCAMSCLAACHGPQGTRHKSTGHSDYVGGQSFSYTATTCPKGRAAASGDDQCWGQNSSTG</sequence>
<reference evidence="2" key="2">
    <citation type="submission" date="2019-10" db="EMBL/GenBank/DDBJ databases">
        <authorList>
            <consortium name="NCBI Genome Project"/>
        </authorList>
    </citation>
    <scope>NUCLEOTIDE SEQUENCE</scope>
    <source>
        <strain evidence="2">NI907</strain>
    </source>
</reference>
<protein>
    <submittedName>
        <fullName evidence="2">Uncharacterized protein</fullName>
    </submittedName>
</protein>
<reference evidence="1 2" key="1">
    <citation type="journal article" date="2019" name="Mol. Biol. Evol.">
        <title>Blast fungal genomes show frequent chromosomal changes, gene gains and losses, and effector gene turnover.</title>
        <authorList>
            <person name="Gomez Luciano L.B."/>
            <person name="Jason Tsai I."/>
            <person name="Chuma I."/>
            <person name="Tosa Y."/>
            <person name="Chen Y.H."/>
            <person name="Li J.Y."/>
            <person name="Li M.Y."/>
            <person name="Jade Lu M.Y."/>
            <person name="Nakayashiki H."/>
            <person name="Li W.H."/>
        </authorList>
    </citation>
    <scope>NUCLEOTIDE SEQUENCE [LARGE SCALE GENOMIC DNA]</scope>
    <source>
        <strain evidence="1 2">NI907</strain>
    </source>
</reference>
<name>A0A6P8AY39_PYRGI</name>
<dbReference type="AlphaFoldDB" id="A0A6P8AY39"/>